<name>A0A224YA49_9ACAR</name>
<proteinExistence type="predicted"/>
<reference evidence="1" key="1">
    <citation type="journal article" date="2017" name="Parasit. Vectors">
        <title>Sialotranscriptomics of Rhipicephalus zambeziensis reveals intricate expression profiles of secretory proteins and suggests tight temporal transcriptional regulation during blood-feeding.</title>
        <authorList>
            <person name="de Castro M.H."/>
            <person name="de Klerk D."/>
            <person name="Pienaar R."/>
            <person name="Rees D.J.G."/>
            <person name="Mans B.J."/>
        </authorList>
    </citation>
    <scope>NUCLEOTIDE SEQUENCE</scope>
    <source>
        <tissue evidence="1">Salivary glands</tissue>
    </source>
</reference>
<protein>
    <recommendedName>
        <fullName evidence="2">Lipocalin</fullName>
    </recommendedName>
</protein>
<dbReference type="InterPro" id="IPR012674">
    <property type="entry name" value="Calycin"/>
</dbReference>
<dbReference type="Gene3D" id="2.40.128.20">
    <property type="match status" value="1"/>
</dbReference>
<accession>A0A224YA49</accession>
<dbReference type="EMBL" id="GFPF01002579">
    <property type="protein sequence ID" value="MAA13725.1"/>
    <property type="molecule type" value="Transcribed_RNA"/>
</dbReference>
<evidence type="ECO:0000313" key="1">
    <source>
        <dbReference type="EMBL" id="MAA13725.1"/>
    </source>
</evidence>
<sequence length="219" mass="24757">MGFHKLSSKMDSVCVAVLLASILSSLIYCQQAHDFSKLPDKYQFMLGNASNLLNANESLVLYWGANGAMNNHRICWTSQKFQNSTTGVNHHIRFWTNEITKPASNFTEVTVIGEYIVWPRNRIPMVLLSVHDAKAPAELKGDYTLLGANSACFVMGIIPSKKTKNQGRCLYWMRLHTTSKNRTECDDAFFNNCTSLVGNFYFMPKYWNDCNFSSLTPGV</sequence>
<organism evidence="1">
    <name type="scientific">Rhipicephalus zambeziensis</name>
    <dbReference type="NCBI Taxonomy" id="60191"/>
    <lineage>
        <taxon>Eukaryota</taxon>
        <taxon>Metazoa</taxon>
        <taxon>Ecdysozoa</taxon>
        <taxon>Arthropoda</taxon>
        <taxon>Chelicerata</taxon>
        <taxon>Arachnida</taxon>
        <taxon>Acari</taxon>
        <taxon>Parasitiformes</taxon>
        <taxon>Ixodida</taxon>
        <taxon>Ixodoidea</taxon>
        <taxon>Ixodidae</taxon>
        <taxon>Rhipicephalinae</taxon>
        <taxon>Rhipicephalus</taxon>
        <taxon>Rhipicephalus</taxon>
    </lineage>
</organism>
<evidence type="ECO:0008006" key="2">
    <source>
        <dbReference type="Google" id="ProtNLM"/>
    </source>
</evidence>
<dbReference type="AlphaFoldDB" id="A0A224YA49"/>